<evidence type="ECO:0000313" key="4">
    <source>
        <dbReference type="WBParaSite" id="L893_g31502.t1"/>
    </source>
</evidence>
<dbReference type="WBParaSite" id="L893_g31502.t1">
    <property type="protein sequence ID" value="L893_g31502.t1"/>
    <property type="gene ID" value="L893_g31502"/>
</dbReference>
<dbReference type="Proteomes" id="UP000095287">
    <property type="component" value="Unplaced"/>
</dbReference>
<sequence length="111" mass="12927">MATYLIVFAVLFVFWVCYEVHHGRKSRGEPGVPLIGILFDSVTFTVREEFEDDDASTSEKRRRKKGSKHSRKKRSHRHRHNRSHRHRHSAKKSDSNTSEPGSDAEKKVNKV</sequence>
<dbReference type="AlphaFoldDB" id="A0A1I8A004"/>
<feature type="signal peptide" evidence="2">
    <location>
        <begin position="1"/>
        <end position="23"/>
    </location>
</feature>
<evidence type="ECO:0000256" key="2">
    <source>
        <dbReference type="SAM" id="SignalP"/>
    </source>
</evidence>
<name>A0A1I8A004_9BILA</name>
<accession>A0A1I8A004</accession>
<evidence type="ECO:0000256" key="1">
    <source>
        <dbReference type="SAM" id="MobiDB-lite"/>
    </source>
</evidence>
<proteinExistence type="predicted"/>
<reference evidence="4" key="1">
    <citation type="submission" date="2016-11" db="UniProtKB">
        <authorList>
            <consortium name="WormBaseParasite"/>
        </authorList>
    </citation>
    <scope>IDENTIFICATION</scope>
</reference>
<organism evidence="3 4">
    <name type="scientific">Steinernema glaseri</name>
    <dbReference type="NCBI Taxonomy" id="37863"/>
    <lineage>
        <taxon>Eukaryota</taxon>
        <taxon>Metazoa</taxon>
        <taxon>Ecdysozoa</taxon>
        <taxon>Nematoda</taxon>
        <taxon>Chromadorea</taxon>
        <taxon>Rhabditida</taxon>
        <taxon>Tylenchina</taxon>
        <taxon>Panagrolaimomorpha</taxon>
        <taxon>Strongyloidoidea</taxon>
        <taxon>Steinernematidae</taxon>
        <taxon>Steinernema</taxon>
    </lineage>
</organism>
<keyword evidence="3" id="KW-1185">Reference proteome</keyword>
<feature type="compositionally biased region" description="Basic residues" evidence="1">
    <location>
        <begin position="60"/>
        <end position="90"/>
    </location>
</feature>
<protein>
    <submittedName>
        <fullName evidence="4">Style-specific protein</fullName>
    </submittedName>
</protein>
<evidence type="ECO:0000313" key="3">
    <source>
        <dbReference type="Proteomes" id="UP000095287"/>
    </source>
</evidence>
<feature type="chain" id="PRO_5009314120" evidence="2">
    <location>
        <begin position="24"/>
        <end position="111"/>
    </location>
</feature>
<keyword evidence="2" id="KW-0732">Signal</keyword>
<feature type="region of interest" description="Disordered" evidence="1">
    <location>
        <begin position="50"/>
        <end position="111"/>
    </location>
</feature>